<accession>A0A433SAM3</accession>
<dbReference type="AlphaFoldDB" id="A0A433SAM3"/>
<evidence type="ECO:0000313" key="3">
    <source>
        <dbReference type="Proteomes" id="UP000286947"/>
    </source>
</evidence>
<evidence type="ECO:0000313" key="2">
    <source>
        <dbReference type="EMBL" id="RUS65788.1"/>
    </source>
</evidence>
<feature type="transmembrane region" description="Helical" evidence="1">
    <location>
        <begin position="115"/>
        <end position="131"/>
    </location>
</feature>
<evidence type="ECO:0000256" key="1">
    <source>
        <dbReference type="SAM" id="Phobius"/>
    </source>
</evidence>
<name>A0A433SAM3_9BURK</name>
<organism evidence="2 3">
    <name type="scientific">Saezia sanguinis</name>
    <dbReference type="NCBI Taxonomy" id="1965230"/>
    <lineage>
        <taxon>Bacteria</taxon>
        <taxon>Pseudomonadati</taxon>
        <taxon>Pseudomonadota</taxon>
        <taxon>Betaproteobacteria</taxon>
        <taxon>Burkholderiales</taxon>
        <taxon>Saeziaceae</taxon>
        <taxon>Saezia</taxon>
    </lineage>
</organism>
<dbReference type="Proteomes" id="UP000286947">
    <property type="component" value="Unassembled WGS sequence"/>
</dbReference>
<feature type="transmembrane region" description="Helical" evidence="1">
    <location>
        <begin position="12"/>
        <end position="36"/>
    </location>
</feature>
<keyword evidence="1" id="KW-0812">Transmembrane</keyword>
<keyword evidence="3" id="KW-1185">Reference proteome</keyword>
<comment type="caution">
    <text evidence="2">The sequence shown here is derived from an EMBL/GenBank/DDBJ whole genome shotgun (WGS) entry which is preliminary data.</text>
</comment>
<protein>
    <submittedName>
        <fullName evidence="2">Uncharacterized protein</fullName>
    </submittedName>
</protein>
<keyword evidence="1" id="KW-1133">Transmembrane helix</keyword>
<dbReference type="EMBL" id="PQSP01000009">
    <property type="protein sequence ID" value="RUS65788.1"/>
    <property type="molecule type" value="Genomic_DNA"/>
</dbReference>
<reference evidence="2 3" key="1">
    <citation type="submission" date="2018-01" db="EMBL/GenBank/DDBJ databases">
        <title>Saezia sanguinis gen. nov., sp. nov., in the order Burkholderiales isolated from human blood.</title>
        <authorList>
            <person name="Medina-Pascual M.J."/>
            <person name="Valdezate S."/>
            <person name="Monzon S."/>
            <person name="Cuesta I."/>
            <person name="Carrasco G."/>
            <person name="Villalon P."/>
            <person name="Saez-Nieto J.A."/>
        </authorList>
    </citation>
    <scope>NUCLEOTIDE SEQUENCE [LARGE SCALE GENOMIC DNA]</scope>
    <source>
        <strain evidence="2 3">CNM695-12</strain>
    </source>
</reference>
<proteinExistence type="predicted"/>
<keyword evidence="1" id="KW-0472">Membrane</keyword>
<feature type="transmembrane region" description="Helical" evidence="1">
    <location>
        <begin position="84"/>
        <end position="103"/>
    </location>
</feature>
<sequence>MFRYNIIETLLLLLIIGGHFLILSSLFSGLIAALVFNRALKEHQSYTLAIILTTVTGGIASALNQVLVAGIHSPVIFRVACESTIYYGILALLRVGLIVLIHGRQHQKSNLMADISYFTVLHTALYLATAFI</sequence>
<gene>
    <name evidence="2" type="ORF">CUZ56_02633</name>
</gene>
<feature type="transmembrane region" description="Helical" evidence="1">
    <location>
        <begin position="48"/>
        <end position="72"/>
    </location>
</feature>